<evidence type="ECO:0000259" key="5">
    <source>
        <dbReference type="Pfam" id="PF24827"/>
    </source>
</evidence>
<organism evidence="6 7">
    <name type="scientific">Collimonas fungivorans (strain Ter331)</name>
    <dbReference type="NCBI Taxonomy" id="1005048"/>
    <lineage>
        <taxon>Bacteria</taxon>
        <taxon>Pseudomonadati</taxon>
        <taxon>Pseudomonadota</taxon>
        <taxon>Betaproteobacteria</taxon>
        <taxon>Burkholderiales</taxon>
        <taxon>Oxalobacteraceae</taxon>
        <taxon>Collimonas</taxon>
    </lineage>
</organism>
<dbReference type="EC" id="3.1.-.-" evidence="6"/>
<proteinExistence type="predicted"/>
<keyword evidence="4" id="KW-0862">Zinc</keyword>
<dbReference type="PANTHER" id="PTHR15162">
    <property type="entry name" value="ASPARTOACYLASE"/>
    <property type="match status" value="1"/>
</dbReference>
<dbReference type="STRING" id="1005048.CFU_4359"/>
<dbReference type="Gene3D" id="3.40.630.10">
    <property type="entry name" value="Zn peptidases"/>
    <property type="match status" value="1"/>
</dbReference>
<evidence type="ECO:0000256" key="3">
    <source>
        <dbReference type="ARBA" id="ARBA00022801"/>
    </source>
</evidence>
<dbReference type="KEGG" id="cfu:CFU_4359"/>
<name>G0AEH2_COLFT</name>
<reference evidence="6 7" key="1">
    <citation type="journal article" date="2004" name="Environ. Microbiol.">
        <title>Phylogeny-function analysis of (meta)genomic libraries: screening for expression of ribosomal RNA genes by large-insert library fluorescent in situ hybridization (LIL-FISH).</title>
        <authorList>
            <person name="Leveau J.H."/>
            <person name="Gerards S."/>
            <person name="de Boer W."/>
            <person name="van Veen J.A."/>
        </authorList>
    </citation>
    <scope>NUCLEOTIDE SEQUENCE [LARGE SCALE GENOMIC DNA]</scope>
    <source>
        <strain evidence="6 7">Ter331</strain>
    </source>
</reference>
<reference evidence="6 7" key="4">
    <citation type="journal article" date="2010" name="Environ. Microbiol.">
        <title>The bacterial genus Collimonas: mycophagy, weathering and other adaptive solutions to life in oligotrophic soil environments.</title>
        <authorList>
            <person name="Leveau J.H."/>
            <person name="Uroz S."/>
            <person name="de Boer W."/>
        </authorList>
    </citation>
    <scope>NUCLEOTIDE SEQUENCE [LARGE SCALE GENOMIC DNA]</scope>
    <source>
        <strain evidence="6 7">Ter331</strain>
    </source>
</reference>
<dbReference type="CDD" id="cd06910">
    <property type="entry name" value="M14_ASTE_ASPA-like"/>
    <property type="match status" value="1"/>
</dbReference>
<dbReference type="AlphaFoldDB" id="G0AEH2"/>
<dbReference type="GO" id="GO:0005829">
    <property type="term" value="C:cytosol"/>
    <property type="evidence" value="ECO:0007669"/>
    <property type="project" value="TreeGrafter"/>
</dbReference>
<reference evidence="6 7" key="2">
    <citation type="journal article" date="2006" name="J. Microbiol. Methods">
        <title>Genomic flank-sequencing of plasposon insertion sites for rapid identification of functional genes.</title>
        <authorList>
            <person name="Leveau J.H."/>
            <person name="Gerards S."/>
            <person name="Fritsche K."/>
            <person name="Zondag G."/>
            <person name="van Veen J.A."/>
        </authorList>
    </citation>
    <scope>NUCLEOTIDE SEQUENCE [LARGE SCALE GENOMIC DNA]</scope>
    <source>
        <strain evidence="6 7">Ter331</strain>
    </source>
</reference>
<dbReference type="HOGENOM" id="CLU_056327_0_0_4"/>
<reference evidence="7" key="6">
    <citation type="submission" date="2011-05" db="EMBL/GenBank/DDBJ databases">
        <title>Complete sequence of Collimonas fungivorans Ter331.</title>
        <authorList>
            <person name="Leveau J.H."/>
        </authorList>
    </citation>
    <scope>NUCLEOTIDE SEQUENCE [LARGE SCALE GENOMIC DNA]</scope>
    <source>
        <strain evidence="7">Ter331</strain>
    </source>
</reference>
<evidence type="ECO:0000313" key="7">
    <source>
        <dbReference type="Proteomes" id="UP000008392"/>
    </source>
</evidence>
<dbReference type="eggNOG" id="COG3608">
    <property type="taxonomic scope" value="Bacteria"/>
</dbReference>
<keyword evidence="2" id="KW-0479">Metal-binding</keyword>
<feature type="domain" description="Succinylglutamate desuccinylase/Aspartoacylase catalytic" evidence="5">
    <location>
        <begin position="95"/>
        <end position="247"/>
    </location>
</feature>
<dbReference type="PANTHER" id="PTHR15162:SF7">
    <property type="entry name" value="SUCCINYLGLUTAMATE DESUCCINYLASE"/>
    <property type="match status" value="1"/>
</dbReference>
<gene>
    <name evidence="6" type="ordered locus">CFU_4359</name>
</gene>
<dbReference type="SUPFAM" id="SSF53187">
    <property type="entry name" value="Zn-dependent exopeptidases"/>
    <property type="match status" value="1"/>
</dbReference>
<keyword evidence="7" id="KW-1185">Reference proteome</keyword>
<dbReference type="Proteomes" id="UP000008392">
    <property type="component" value="Chromosome"/>
</dbReference>
<dbReference type="InterPro" id="IPR050178">
    <property type="entry name" value="AspA/AstE_fam"/>
</dbReference>
<dbReference type="GO" id="GO:0016788">
    <property type="term" value="F:hydrolase activity, acting on ester bonds"/>
    <property type="evidence" value="ECO:0007669"/>
    <property type="project" value="InterPro"/>
</dbReference>
<dbReference type="EMBL" id="CP002745">
    <property type="protein sequence ID" value="AEK64180.1"/>
    <property type="molecule type" value="Genomic_DNA"/>
</dbReference>
<evidence type="ECO:0000313" key="6">
    <source>
        <dbReference type="EMBL" id="AEK64180.1"/>
    </source>
</evidence>
<evidence type="ECO:0000256" key="4">
    <source>
        <dbReference type="ARBA" id="ARBA00022833"/>
    </source>
</evidence>
<keyword evidence="3 6" id="KW-0378">Hydrolase</keyword>
<sequence length="379" mass="42592">MSRYSHWAAGWLAASHFKPWLLSRLICHHAFTLFLPDRHAHPAFFSSRSRIMNTLEQIRAMLQAYPMEVAFPDIRRWQRGTAGVDYVHAFDSGVPGPHVMIMALTHGNEVSGAIAVDQLLRAELRPLKGRVTLGFANVEAYHRFDRNNPDATRFIDEDLNRVWSASRLDSGDDTVELRRARELRPIVESVDFLLDLHSMHEEAPPLLLSGPLQKGIRFAAEIGAPEHVIVDAGHANGRRMRDYGSFGDATSPKNALLIESGQHFSLRSRDVALDAASRFLLKTGVVAATQLNSFLTQDRTLSQQFFEVTQPIVADTTDFEFTQDFRGLELIERAGTVIARDGEREIFTPYDNCVIIMPSLRHLAPGVTVMRLAKVLDDK</sequence>
<evidence type="ECO:0000256" key="1">
    <source>
        <dbReference type="ARBA" id="ARBA00001947"/>
    </source>
</evidence>
<comment type="cofactor">
    <cofactor evidence="1">
        <name>Zn(2+)</name>
        <dbReference type="ChEBI" id="CHEBI:29105"/>
    </cofactor>
</comment>
<protein>
    <submittedName>
        <fullName evidence="6">Succinylglutamate desuccinylase/aspartoacylase</fullName>
        <ecNumber evidence="6">3.1.-.-</ecNumber>
    </submittedName>
</protein>
<dbReference type="GO" id="GO:0046872">
    <property type="term" value="F:metal ion binding"/>
    <property type="evidence" value="ECO:0007669"/>
    <property type="project" value="UniProtKB-KW"/>
</dbReference>
<evidence type="ECO:0000256" key="2">
    <source>
        <dbReference type="ARBA" id="ARBA00022723"/>
    </source>
</evidence>
<accession>G0AEH2</accession>
<dbReference type="InterPro" id="IPR055438">
    <property type="entry name" value="AstE_AspA_cat"/>
</dbReference>
<reference evidence="6 7" key="3">
    <citation type="journal article" date="2008" name="FEMS Microbiol. Ecol.">
        <title>Identification and characterization of genes underlying chitinolysis in Collimonas fungivorans Ter331.</title>
        <authorList>
            <person name="Fritsche K."/>
            <person name="de Boer W."/>
            <person name="Gerards S."/>
            <person name="van den Berg M."/>
            <person name="van Veen J.A."/>
            <person name="Leveau J.H."/>
        </authorList>
    </citation>
    <scope>NUCLEOTIDE SEQUENCE [LARGE SCALE GENOMIC DNA]</scope>
    <source>
        <strain evidence="6 7">Ter331</strain>
    </source>
</reference>
<reference evidence="6 7" key="5">
    <citation type="journal article" date="2011" name="ISME J.">
        <title>Dual transcriptional profiling of a bacterial/fungal confrontation: Collimonas fungivorans versus Aspergillus niger.</title>
        <authorList>
            <person name="Mela F."/>
            <person name="Fritsche K."/>
            <person name="de Boer W."/>
            <person name="van Veen J.A."/>
            <person name="de Graaff L.H."/>
            <person name="van den Berg M."/>
            <person name="Leveau J.H."/>
        </authorList>
    </citation>
    <scope>NUCLEOTIDE SEQUENCE [LARGE SCALE GENOMIC DNA]</scope>
    <source>
        <strain evidence="6 7">Ter331</strain>
    </source>
</reference>
<dbReference type="Pfam" id="PF24827">
    <property type="entry name" value="AstE_AspA_cat"/>
    <property type="match status" value="1"/>
</dbReference>